<dbReference type="AlphaFoldDB" id="A0AAV6MID0"/>
<sequence length="103" mass="10844">MAGKSLNASIVKLALLSIVCIVILAPSIMAVAPDPYIPPNISISGCESFIRDSAVCIVSVIKARTGDHPSCCKAISDLDTCSHFLYKHIPDADMAAAKKLCGR</sequence>
<keyword evidence="1" id="KW-0732">Signal</keyword>
<gene>
    <name evidence="2" type="ORF">SDJN03_21729</name>
</gene>
<feature type="signal peptide" evidence="1">
    <location>
        <begin position="1"/>
        <end position="30"/>
    </location>
</feature>
<name>A0AAV6MID0_9ROSI</name>
<feature type="chain" id="PRO_5043484733" evidence="1">
    <location>
        <begin position="31"/>
        <end position="103"/>
    </location>
</feature>
<proteinExistence type="predicted"/>
<reference evidence="2 3" key="1">
    <citation type="journal article" date="2021" name="Hortic Res">
        <title>The domestication of Cucurbita argyrosperma as revealed by the genome of its wild relative.</title>
        <authorList>
            <person name="Barrera-Redondo J."/>
            <person name="Sanchez-de la Vega G."/>
            <person name="Aguirre-Liguori J.A."/>
            <person name="Castellanos-Morales G."/>
            <person name="Gutierrez-Guerrero Y.T."/>
            <person name="Aguirre-Dugua X."/>
            <person name="Aguirre-Planter E."/>
            <person name="Tenaillon M.I."/>
            <person name="Lira-Saade R."/>
            <person name="Eguiarte L.E."/>
        </authorList>
    </citation>
    <scope>NUCLEOTIDE SEQUENCE [LARGE SCALE GENOMIC DNA]</scope>
    <source>
        <strain evidence="2">JBR-2021</strain>
    </source>
</reference>
<evidence type="ECO:0000313" key="2">
    <source>
        <dbReference type="EMBL" id="KAG6581727.1"/>
    </source>
</evidence>
<feature type="non-terminal residue" evidence="2">
    <location>
        <position position="1"/>
    </location>
</feature>
<dbReference type="Proteomes" id="UP000685013">
    <property type="component" value="Chromosome 14"/>
</dbReference>
<organism evidence="2 3">
    <name type="scientific">Cucurbita argyrosperma subsp. sororia</name>
    <dbReference type="NCBI Taxonomy" id="37648"/>
    <lineage>
        <taxon>Eukaryota</taxon>
        <taxon>Viridiplantae</taxon>
        <taxon>Streptophyta</taxon>
        <taxon>Embryophyta</taxon>
        <taxon>Tracheophyta</taxon>
        <taxon>Spermatophyta</taxon>
        <taxon>Magnoliopsida</taxon>
        <taxon>eudicotyledons</taxon>
        <taxon>Gunneridae</taxon>
        <taxon>Pentapetalae</taxon>
        <taxon>rosids</taxon>
        <taxon>fabids</taxon>
        <taxon>Cucurbitales</taxon>
        <taxon>Cucurbitaceae</taxon>
        <taxon>Cucurbiteae</taxon>
        <taxon>Cucurbita</taxon>
    </lineage>
</organism>
<comment type="caution">
    <text evidence="2">The sequence shown here is derived from an EMBL/GenBank/DDBJ whole genome shotgun (WGS) entry which is preliminary data.</text>
</comment>
<protein>
    <submittedName>
        <fullName evidence="2">Uncharacterized protein</fullName>
    </submittedName>
</protein>
<keyword evidence="3" id="KW-1185">Reference proteome</keyword>
<evidence type="ECO:0000313" key="3">
    <source>
        <dbReference type="Proteomes" id="UP000685013"/>
    </source>
</evidence>
<accession>A0AAV6MID0</accession>
<dbReference type="EMBL" id="JAGKQH010000014">
    <property type="protein sequence ID" value="KAG6581727.1"/>
    <property type="molecule type" value="Genomic_DNA"/>
</dbReference>
<evidence type="ECO:0000256" key="1">
    <source>
        <dbReference type="SAM" id="SignalP"/>
    </source>
</evidence>